<dbReference type="AlphaFoldDB" id="A0AAV7KYK7"/>
<organism evidence="1 2">
    <name type="scientific">Pleurodeles waltl</name>
    <name type="common">Iberian ribbed newt</name>
    <dbReference type="NCBI Taxonomy" id="8319"/>
    <lineage>
        <taxon>Eukaryota</taxon>
        <taxon>Metazoa</taxon>
        <taxon>Chordata</taxon>
        <taxon>Craniata</taxon>
        <taxon>Vertebrata</taxon>
        <taxon>Euteleostomi</taxon>
        <taxon>Amphibia</taxon>
        <taxon>Batrachia</taxon>
        <taxon>Caudata</taxon>
        <taxon>Salamandroidea</taxon>
        <taxon>Salamandridae</taxon>
        <taxon>Pleurodelinae</taxon>
        <taxon>Pleurodeles</taxon>
    </lineage>
</organism>
<sequence length="91" mass="10233">MSSLRSQERLVLFICDPGKIHCHSDLLIFQQEWTLRPCLQKDLPGLLVTEKTRDDRAGSPRGYGMRRADPVYLWNSSGGEKVCPVSSGSKL</sequence>
<comment type="caution">
    <text evidence="1">The sequence shown here is derived from an EMBL/GenBank/DDBJ whole genome shotgun (WGS) entry which is preliminary data.</text>
</comment>
<proteinExistence type="predicted"/>
<gene>
    <name evidence="1" type="ORF">NDU88_002313</name>
</gene>
<dbReference type="Proteomes" id="UP001066276">
    <property type="component" value="Chromosome 12"/>
</dbReference>
<name>A0AAV7KYK7_PLEWA</name>
<reference evidence="1" key="1">
    <citation type="journal article" date="2022" name="bioRxiv">
        <title>Sequencing and chromosome-scale assembly of the giantPleurodeles waltlgenome.</title>
        <authorList>
            <person name="Brown T."/>
            <person name="Elewa A."/>
            <person name="Iarovenko S."/>
            <person name="Subramanian E."/>
            <person name="Araus A.J."/>
            <person name="Petzold A."/>
            <person name="Susuki M."/>
            <person name="Suzuki K.-i.T."/>
            <person name="Hayashi T."/>
            <person name="Toyoda A."/>
            <person name="Oliveira C."/>
            <person name="Osipova E."/>
            <person name="Leigh N.D."/>
            <person name="Simon A."/>
            <person name="Yun M.H."/>
        </authorList>
    </citation>
    <scope>NUCLEOTIDE SEQUENCE</scope>
    <source>
        <strain evidence="1">20211129_DDA</strain>
        <tissue evidence="1">Liver</tissue>
    </source>
</reference>
<dbReference type="EMBL" id="JANPWB010000016">
    <property type="protein sequence ID" value="KAJ1082143.1"/>
    <property type="molecule type" value="Genomic_DNA"/>
</dbReference>
<accession>A0AAV7KYK7</accession>
<protein>
    <submittedName>
        <fullName evidence="1">Uncharacterized protein</fullName>
    </submittedName>
</protein>
<keyword evidence="2" id="KW-1185">Reference proteome</keyword>
<evidence type="ECO:0000313" key="2">
    <source>
        <dbReference type="Proteomes" id="UP001066276"/>
    </source>
</evidence>
<evidence type="ECO:0000313" key="1">
    <source>
        <dbReference type="EMBL" id="KAJ1082143.1"/>
    </source>
</evidence>